<dbReference type="Gene3D" id="2.60.40.10">
    <property type="entry name" value="Immunoglobulins"/>
    <property type="match status" value="1"/>
</dbReference>
<keyword evidence="2 5" id="KW-0645">Protease</keyword>
<dbReference type="PANTHER" id="PTHR43806:SF11">
    <property type="entry name" value="CEREVISIN-RELATED"/>
    <property type="match status" value="1"/>
</dbReference>
<evidence type="ECO:0000259" key="7">
    <source>
        <dbReference type="Pfam" id="PF00082"/>
    </source>
</evidence>
<feature type="active site" description="Charge relay system" evidence="5">
    <location>
        <position position="227"/>
    </location>
</feature>
<dbReference type="InterPro" id="IPR036852">
    <property type="entry name" value="Peptidase_S8/S53_dom_sf"/>
</dbReference>
<feature type="domain" description="DUF11" evidence="8">
    <location>
        <begin position="582"/>
        <end position="692"/>
    </location>
</feature>
<comment type="similarity">
    <text evidence="1 5">Belongs to the peptidase S8 family.</text>
</comment>
<dbReference type="Proteomes" id="UP000031433">
    <property type="component" value="Unassembled WGS sequence"/>
</dbReference>
<dbReference type="InterPro" id="IPR050131">
    <property type="entry name" value="Peptidase_S8_subtilisin-like"/>
</dbReference>
<dbReference type="InterPro" id="IPR015500">
    <property type="entry name" value="Peptidase_S8_subtilisin-rel"/>
</dbReference>
<dbReference type="InterPro" id="IPR000209">
    <property type="entry name" value="Peptidase_S8/S53_dom"/>
</dbReference>
<organism evidence="9 10">
    <name type="scientific">Geobacter soli</name>
    <dbReference type="NCBI Taxonomy" id="1510391"/>
    <lineage>
        <taxon>Bacteria</taxon>
        <taxon>Pseudomonadati</taxon>
        <taxon>Thermodesulfobacteriota</taxon>
        <taxon>Desulfuromonadia</taxon>
        <taxon>Geobacterales</taxon>
        <taxon>Geobacteraceae</taxon>
        <taxon>Geobacter</taxon>
    </lineage>
</organism>
<evidence type="ECO:0000256" key="5">
    <source>
        <dbReference type="PROSITE-ProRule" id="PRU01240"/>
    </source>
</evidence>
<sequence length="783" mass="79901">MKHGVWGCVRVACRFLPVLLAMATAPAWAAPAAGSKVPAEVGAALARGESRDLIVLLDDGPVEAELAGIRAHAASPADGREAVRRRLALKAARYGEMKGRLAASLAGEQVEVVREYSHLPLLSARVGSARALERLAARAEVIGVFPNEARQLQLTESLPLIGQPPAAAAGFRGIGTSVAVFDTGVDYTRPAFGSCTAPGTPAGCKVIVSLDTAPEDFQLDDPTSYYHGTNVAAIVLGVAPDTRIIAIDVFTQNLAYDADIIEAANWAIANRDAYNIAAINMSLGGGLFTSPCTNTPYNALVTQVRSAGIIPVAASGNDGNTSAIVAPACIPGVISVGAVHDSFYGTFHGTTCTEAAAPDKVACFSNSAYFLTLLAPGAIITAAGETMAGTSQATPHVAGAVAVLRSAFPAESLDAIRTRLTSTGKPVTDSRNGVTTPRINVAAAIGPPANGLFSAAQALPATAGQTTGVNLNATREPGEPVHAGVAGGASVWWTWQGQANGTLSLDTHGSSFDTLLAVYTGESVGSLAPVAANDNDGSAGGASGLTFAARAGQVYRIAVDGRNGVTGRIVLNRNFTPSATADIAVAASGAPSTTFVGEPVIYTVSVINYGPETATEVTVTDPIPAGASFVSASPGCALSGSTVTCNVGTLAVGGSVSYAIVLTPTLAGTLINTFQAAGFTNDPAPGNNASAVYTPVAEFVYPVLVDNVQYPMLQNGFDIVREEGVVMATASLFTEQLLLSRAVRFTLQGGYDAFFTSATGYTTLQGSLTLARGAVTVDRLIVR</sequence>
<dbReference type="Pfam" id="PF01345">
    <property type="entry name" value="DUF11"/>
    <property type="match status" value="1"/>
</dbReference>
<proteinExistence type="inferred from homology"/>
<feature type="active site" description="Charge relay system" evidence="5">
    <location>
        <position position="391"/>
    </location>
</feature>
<keyword evidence="3 5" id="KW-0378">Hydrolase</keyword>
<gene>
    <name evidence="9" type="ORF">SE37_10355</name>
</gene>
<dbReference type="AlphaFoldDB" id="A0A0C1U5K3"/>
<dbReference type="InterPro" id="IPR001434">
    <property type="entry name" value="OmcB-like_DUF11"/>
</dbReference>
<dbReference type="EMBL" id="JXBL01000001">
    <property type="protein sequence ID" value="KIE43005.1"/>
    <property type="molecule type" value="Genomic_DNA"/>
</dbReference>
<evidence type="ECO:0000256" key="1">
    <source>
        <dbReference type="ARBA" id="ARBA00011073"/>
    </source>
</evidence>
<evidence type="ECO:0000259" key="8">
    <source>
        <dbReference type="Pfam" id="PF01345"/>
    </source>
</evidence>
<evidence type="ECO:0000256" key="2">
    <source>
        <dbReference type="ARBA" id="ARBA00022670"/>
    </source>
</evidence>
<accession>A0A0C1U5K3</accession>
<name>A0A0C1U5K3_9BACT</name>
<feature type="signal peptide" evidence="6">
    <location>
        <begin position="1"/>
        <end position="29"/>
    </location>
</feature>
<feature type="chain" id="PRO_5002139317" evidence="6">
    <location>
        <begin position="30"/>
        <end position="783"/>
    </location>
</feature>
<keyword evidence="4 5" id="KW-0720">Serine protease</keyword>
<dbReference type="SUPFAM" id="SSF52743">
    <property type="entry name" value="Subtilisin-like"/>
    <property type="match status" value="1"/>
</dbReference>
<evidence type="ECO:0000313" key="9">
    <source>
        <dbReference type="EMBL" id="KIE43005.1"/>
    </source>
</evidence>
<dbReference type="Pfam" id="PF00082">
    <property type="entry name" value="Peptidase_S8"/>
    <property type="match status" value="1"/>
</dbReference>
<comment type="caution">
    <text evidence="9">The sequence shown here is derived from an EMBL/GenBank/DDBJ whole genome shotgun (WGS) entry which is preliminary data.</text>
</comment>
<protein>
    <submittedName>
        <fullName evidence="9">Serine protease</fullName>
    </submittedName>
</protein>
<reference evidence="9 10" key="1">
    <citation type="submission" date="2015-01" db="EMBL/GenBank/DDBJ databases">
        <title>Genome sequence of the anaerobic bacterium Geobacter soli GSS01, a dissimilatory Fe(III) reducer from soil.</title>
        <authorList>
            <person name="Yang G."/>
            <person name="Zhou S."/>
        </authorList>
    </citation>
    <scope>NUCLEOTIDE SEQUENCE [LARGE SCALE GENOMIC DNA]</scope>
    <source>
        <strain evidence="9 10">GSS01</strain>
    </source>
</reference>
<dbReference type="RefSeq" id="WP_039646079.1">
    <property type="nucleotide sequence ID" value="NZ_JXBL01000001.1"/>
</dbReference>
<keyword evidence="10" id="KW-1185">Reference proteome</keyword>
<dbReference type="PRINTS" id="PR00723">
    <property type="entry name" value="SUBTILISIN"/>
</dbReference>
<evidence type="ECO:0000313" key="10">
    <source>
        <dbReference type="Proteomes" id="UP000031433"/>
    </source>
</evidence>
<dbReference type="PROSITE" id="PS51892">
    <property type="entry name" value="SUBTILASE"/>
    <property type="match status" value="1"/>
</dbReference>
<dbReference type="InterPro" id="IPR047589">
    <property type="entry name" value="DUF11_rpt"/>
</dbReference>
<dbReference type="PROSITE" id="PS00138">
    <property type="entry name" value="SUBTILASE_SER"/>
    <property type="match status" value="1"/>
</dbReference>
<evidence type="ECO:0000256" key="4">
    <source>
        <dbReference type="ARBA" id="ARBA00022825"/>
    </source>
</evidence>
<dbReference type="NCBIfam" id="TIGR01451">
    <property type="entry name" value="B_ant_repeat"/>
    <property type="match status" value="1"/>
</dbReference>
<feature type="active site" description="Charge relay system" evidence="5">
    <location>
        <position position="182"/>
    </location>
</feature>
<dbReference type="InterPro" id="IPR023828">
    <property type="entry name" value="Peptidase_S8_Ser-AS"/>
</dbReference>
<dbReference type="GO" id="GO:0006508">
    <property type="term" value="P:proteolysis"/>
    <property type="evidence" value="ECO:0007669"/>
    <property type="project" value="UniProtKB-KW"/>
</dbReference>
<dbReference type="InterPro" id="IPR013783">
    <property type="entry name" value="Ig-like_fold"/>
</dbReference>
<evidence type="ECO:0000256" key="6">
    <source>
        <dbReference type="SAM" id="SignalP"/>
    </source>
</evidence>
<dbReference type="PANTHER" id="PTHR43806">
    <property type="entry name" value="PEPTIDASE S8"/>
    <property type="match status" value="1"/>
</dbReference>
<dbReference type="GO" id="GO:0004252">
    <property type="term" value="F:serine-type endopeptidase activity"/>
    <property type="evidence" value="ECO:0007669"/>
    <property type="project" value="UniProtKB-UniRule"/>
</dbReference>
<keyword evidence="6" id="KW-0732">Signal</keyword>
<feature type="domain" description="Peptidase S8/S53" evidence="7">
    <location>
        <begin position="173"/>
        <end position="424"/>
    </location>
</feature>
<evidence type="ECO:0000256" key="3">
    <source>
        <dbReference type="ARBA" id="ARBA00022801"/>
    </source>
</evidence>
<dbReference type="Gene3D" id="3.40.50.200">
    <property type="entry name" value="Peptidase S8/S53 domain"/>
    <property type="match status" value="1"/>
</dbReference>